<dbReference type="Gene3D" id="1.10.340.70">
    <property type="match status" value="1"/>
</dbReference>
<keyword evidence="11" id="KW-1185">Reference proteome</keyword>
<dbReference type="GO" id="GO:0015074">
    <property type="term" value="P:DNA integration"/>
    <property type="evidence" value="ECO:0007669"/>
    <property type="project" value="InterPro"/>
</dbReference>
<evidence type="ECO:0000256" key="2">
    <source>
        <dbReference type="ARBA" id="ARBA00022679"/>
    </source>
</evidence>
<evidence type="ECO:0000256" key="3">
    <source>
        <dbReference type="ARBA" id="ARBA00022695"/>
    </source>
</evidence>
<evidence type="ECO:0000256" key="6">
    <source>
        <dbReference type="ARBA" id="ARBA00022918"/>
    </source>
</evidence>
<dbReference type="InterPro" id="IPR043502">
    <property type="entry name" value="DNA/RNA_pol_sf"/>
</dbReference>
<feature type="compositionally biased region" description="Polar residues" evidence="8">
    <location>
        <begin position="818"/>
        <end position="835"/>
    </location>
</feature>
<dbReference type="Pfam" id="PF17919">
    <property type="entry name" value="RT_RNaseH_2"/>
    <property type="match status" value="1"/>
</dbReference>
<dbReference type="FunFam" id="3.30.420.10:FF:000032">
    <property type="entry name" value="Retrovirus-related Pol polyprotein from transposon 297-like Protein"/>
    <property type="match status" value="1"/>
</dbReference>
<dbReference type="InterPro" id="IPR043128">
    <property type="entry name" value="Rev_trsase/Diguanyl_cyclase"/>
</dbReference>
<dbReference type="GO" id="GO:0004519">
    <property type="term" value="F:endonuclease activity"/>
    <property type="evidence" value="ECO:0007669"/>
    <property type="project" value="UniProtKB-KW"/>
</dbReference>
<evidence type="ECO:0000313" key="10">
    <source>
        <dbReference type="EMBL" id="GFY21591.1"/>
    </source>
</evidence>
<keyword evidence="3" id="KW-0548">Nucleotidyltransferase</keyword>
<accession>A0A8X6T6R4</accession>
<keyword evidence="2" id="KW-0808">Transferase</keyword>
<dbReference type="SUPFAM" id="SSF50630">
    <property type="entry name" value="Acid proteases"/>
    <property type="match status" value="1"/>
</dbReference>
<dbReference type="CDD" id="cd01647">
    <property type="entry name" value="RT_LTR"/>
    <property type="match status" value="1"/>
</dbReference>
<keyword evidence="6" id="KW-0695">RNA-directed DNA polymerase</keyword>
<evidence type="ECO:0000256" key="5">
    <source>
        <dbReference type="ARBA" id="ARBA00022759"/>
    </source>
</evidence>
<dbReference type="InterPro" id="IPR012337">
    <property type="entry name" value="RNaseH-like_sf"/>
</dbReference>
<evidence type="ECO:0000256" key="1">
    <source>
        <dbReference type="ARBA" id="ARBA00012493"/>
    </source>
</evidence>
<dbReference type="Proteomes" id="UP000887159">
    <property type="component" value="Unassembled WGS sequence"/>
</dbReference>
<dbReference type="FunFam" id="3.10.20.370:FF:000001">
    <property type="entry name" value="Retrovirus-related Pol polyprotein from transposon 17.6-like protein"/>
    <property type="match status" value="1"/>
</dbReference>
<dbReference type="GO" id="GO:0003676">
    <property type="term" value="F:nucleic acid binding"/>
    <property type="evidence" value="ECO:0007669"/>
    <property type="project" value="InterPro"/>
</dbReference>
<dbReference type="CDD" id="cd09274">
    <property type="entry name" value="RNase_HI_RT_Ty3"/>
    <property type="match status" value="1"/>
</dbReference>
<dbReference type="GO" id="GO:0042575">
    <property type="term" value="C:DNA polymerase complex"/>
    <property type="evidence" value="ECO:0007669"/>
    <property type="project" value="UniProtKB-ARBA"/>
</dbReference>
<dbReference type="InterPro" id="IPR041577">
    <property type="entry name" value="RT_RNaseH_2"/>
</dbReference>
<evidence type="ECO:0000256" key="8">
    <source>
        <dbReference type="SAM" id="MobiDB-lite"/>
    </source>
</evidence>
<keyword evidence="4" id="KW-0540">Nuclease</keyword>
<dbReference type="Pfam" id="PF00078">
    <property type="entry name" value="RVT_1"/>
    <property type="match status" value="1"/>
</dbReference>
<dbReference type="Gene3D" id="3.30.420.10">
    <property type="entry name" value="Ribonuclease H-like superfamily/Ribonuclease H"/>
    <property type="match status" value="1"/>
</dbReference>
<dbReference type="InterPro" id="IPR050951">
    <property type="entry name" value="Retrovirus_Pol_polyprotein"/>
</dbReference>
<sequence length="1285" mass="145358">MAEPSKHTSRLFLLDRKSGQKFLIDSGSEICVIPPSPTMNKSPQSNFSLFATNNTKIPAYGMVRKELNLGLRRPFIWTFIIADVSSPIIGADFLKHFNLLIDLKKKDLSNPSLISKSASHGTVHHIITTGPPVTARPRRLHPKLYDAVKVEFEFLLAQGIIRPSKSPWSSPLHVVPKSDSTVRPVGDYRQLNSVTEFDSYPMPYLNDFAHALHGKKIFSKIDIFKAFHQIPIAECDIPKTAVTTPWENAEEHRSHLRTIFQRLSSYGLKLNISKCVFGVTELIFLGHLITPDGIKPLPDKVQAVLNYKQPETVGSLRKFLGLLNFYRRFLPKAAEQQYLLSEFLKGSKGKKDSKPLNWSSEAITAFQRCKQALADAALLAHPSPSAPLALHVDASDYAIGGALHHVVDSELQPLAFFSRKLTSSEKSYSAYDRELLAIYSAIRHFRYMLEARDFTVFTDHKPLTYAFRQKSDKCSPRQIRQLDFISQFTTNIVHIPGSDNIAADVLSRVSAITFPSQIDYDCIAETQQTDQELHTLIASGTSLELKKVTFPNSSTEIMCDLSTGTARPYIPKQHRQDVFSAMHNLSHPGIRRSVHLMKQRFVWPSISSDVAKWARHCLACQKSKIHRHTRSPLSSFQEPSQRFDHVHLDLIGPLPPSNGYTYCLTMIDRFSKWPEAQPLKDITAETVAEAFFSSWVSRFGIPAILTTDRGRQFESSLFKALSKLLGVQKCRTTGYHPKANGMIEELHRPLKSAIKCHATERWTEVLPIILLGLRASLKEDILCTPAELVFGTTIRLPGEICKPAFFLNTEDLQLPQTKNETPATVEPNATASTPATVEHDPTAPTPTQPSTRSGRKVHLPTRKWGVIDPQTELTLFDDNIQWIPVVRYLGLYIDSRLTYKNHIDYLSDKFWGRIALAISLIGRSSPLSLENKVILYKQILRPTITFQCKTLELEPRRSNATGNILSNWAVSSAIDIIAPDTSTHFNHNAPSTVIDIGFAANFSHSNVFTVNELSSDHNPVIFDFVTNSHLPPLLQTLKTTNWIKFQEILHYNMPGNPTVDNLDQAVQNFSNIVSDAINTSTSTRISKTSLLRLPINIRELIKTKNRFRKLWNNTRYPLYKREVNALIRQIRIEINEHKNRTWKNLLSSLNVEDNSLYNLHKRITKKHTVIPPLHGPSGMAFSDFEKAEVFKDTLEVTFQENAEPYSDDKIEEVESLVNHYFDNFNTQIPPLTSPLEVRGIIKKLPNMKSPGPDQIPNIALKYLPINAITHLTKIYNRCLTHTHTH</sequence>
<keyword evidence="5" id="KW-0255">Endonuclease</keyword>
<dbReference type="InterPro" id="IPR000477">
    <property type="entry name" value="RT_dom"/>
</dbReference>
<dbReference type="InterPro" id="IPR036691">
    <property type="entry name" value="Endo/exonu/phosph_ase_sf"/>
</dbReference>
<feature type="domain" description="Integrase catalytic" evidence="9">
    <location>
        <begin position="635"/>
        <end position="754"/>
    </location>
</feature>
<dbReference type="EMBL" id="BMAU01021358">
    <property type="protein sequence ID" value="GFY21591.1"/>
    <property type="molecule type" value="Genomic_DNA"/>
</dbReference>
<dbReference type="InterPro" id="IPR021109">
    <property type="entry name" value="Peptidase_aspartic_dom_sf"/>
</dbReference>
<evidence type="ECO:0000256" key="4">
    <source>
        <dbReference type="ARBA" id="ARBA00022722"/>
    </source>
</evidence>
<keyword evidence="5" id="KW-0378">Hydrolase</keyword>
<dbReference type="Pfam" id="PF17921">
    <property type="entry name" value="Integrase_H2C2"/>
    <property type="match status" value="1"/>
</dbReference>
<keyword evidence="7" id="KW-0511">Multifunctional enzyme</keyword>
<feature type="region of interest" description="Disordered" evidence="8">
    <location>
        <begin position="818"/>
        <end position="857"/>
    </location>
</feature>
<dbReference type="SUPFAM" id="SSF56672">
    <property type="entry name" value="DNA/RNA polymerases"/>
    <property type="match status" value="1"/>
</dbReference>
<dbReference type="SUPFAM" id="SSF53098">
    <property type="entry name" value="Ribonuclease H-like"/>
    <property type="match status" value="1"/>
</dbReference>
<evidence type="ECO:0000313" key="11">
    <source>
        <dbReference type="Proteomes" id="UP000887159"/>
    </source>
</evidence>
<name>A0A8X6T6R4_TRICX</name>
<dbReference type="PROSITE" id="PS50994">
    <property type="entry name" value="INTEGRASE"/>
    <property type="match status" value="1"/>
</dbReference>
<dbReference type="InterPro" id="IPR041588">
    <property type="entry name" value="Integrase_H2C2"/>
</dbReference>
<dbReference type="EC" id="2.7.7.49" evidence="1"/>
<dbReference type="PANTHER" id="PTHR37984">
    <property type="entry name" value="PROTEIN CBG26694"/>
    <property type="match status" value="1"/>
</dbReference>
<dbReference type="InterPro" id="IPR001584">
    <property type="entry name" value="Integrase_cat-core"/>
</dbReference>
<organism evidence="10 11">
    <name type="scientific">Trichonephila clavipes</name>
    <name type="common">Golden silk orbweaver</name>
    <name type="synonym">Nephila clavipes</name>
    <dbReference type="NCBI Taxonomy" id="2585209"/>
    <lineage>
        <taxon>Eukaryota</taxon>
        <taxon>Metazoa</taxon>
        <taxon>Ecdysozoa</taxon>
        <taxon>Arthropoda</taxon>
        <taxon>Chelicerata</taxon>
        <taxon>Arachnida</taxon>
        <taxon>Araneae</taxon>
        <taxon>Araneomorphae</taxon>
        <taxon>Entelegynae</taxon>
        <taxon>Araneoidea</taxon>
        <taxon>Nephilidae</taxon>
        <taxon>Trichonephila</taxon>
    </lineage>
</organism>
<evidence type="ECO:0000259" key="9">
    <source>
        <dbReference type="PROSITE" id="PS50994"/>
    </source>
</evidence>
<dbReference type="FunFam" id="1.10.340.70:FF:000004">
    <property type="entry name" value="Retrovirus-related Pol polyprotein from transposon 297-like Protein"/>
    <property type="match status" value="1"/>
</dbReference>
<dbReference type="SUPFAM" id="SSF56219">
    <property type="entry name" value="DNase I-like"/>
    <property type="match status" value="1"/>
</dbReference>
<reference evidence="10" key="1">
    <citation type="submission" date="2020-08" db="EMBL/GenBank/DDBJ databases">
        <title>Multicomponent nature underlies the extraordinary mechanical properties of spider dragline silk.</title>
        <authorList>
            <person name="Kono N."/>
            <person name="Nakamura H."/>
            <person name="Mori M."/>
            <person name="Yoshida Y."/>
            <person name="Ohtoshi R."/>
            <person name="Malay A.D."/>
            <person name="Moran D.A.P."/>
            <person name="Tomita M."/>
            <person name="Numata K."/>
            <person name="Arakawa K."/>
        </authorList>
    </citation>
    <scope>NUCLEOTIDE SEQUENCE</scope>
</reference>
<dbReference type="Gene3D" id="2.40.70.10">
    <property type="entry name" value="Acid Proteases"/>
    <property type="match status" value="1"/>
</dbReference>
<dbReference type="FunFam" id="3.30.70.270:FF:000020">
    <property type="entry name" value="Transposon Tf2-6 polyprotein-like Protein"/>
    <property type="match status" value="1"/>
</dbReference>
<dbReference type="Gene3D" id="3.10.20.370">
    <property type="match status" value="1"/>
</dbReference>
<evidence type="ECO:0000256" key="7">
    <source>
        <dbReference type="ARBA" id="ARBA00023268"/>
    </source>
</evidence>
<dbReference type="GO" id="GO:0003964">
    <property type="term" value="F:RNA-directed DNA polymerase activity"/>
    <property type="evidence" value="ECO:0007669"/>
    <property type="project" value="UniProtKB-KW"/>
</dbReference>
<dbReference type="Gene3D" id="3.10.10.10">
    <property type="entry name" value="HIV Type 1 Reverse Transcriptase, subunit A, domain 1"/>
    <property type="match status" value="1"/>
</dbReference>
<proteinExistence type="predicted"/>
<dbReference type="InterPro" id="IPR036397">
    <property type="entry name" value="RNaseH_sf"/>
</dbReference>
<dbReference type="Pfam" id="PF00665">
    <property type="entry name" value="rve"/>
    <property type="match status" value="1"/>
</dbReference>
<gene>
    <name evidence="10" type="primary">Tf2-11</name>
    <name evidence="10" type="ORF">TNCV_1167361</name>
</gene>
<dbReference type="PANTHER" id="PTHR37984:SF5">
    <property type="entry name" value="PROTEIN NYNRIN-LIKE"/>
    <property type="match status" value="1"/>
</dbReference>
<comment type="caution">
    <text evidence="10">The sequence shown here is derived from an EMBL/GenBank/DDBJ whole genome shotgun (WGS) entry which is preliminary data.</text>
</comment>
<dbReference type="Gene3D" id="3.30.70.270">
    <property type="match status" value="3"/>
</dbReference>
<protein>
    <recommendedName>
        <fullName evidence="1">RNA-directed DNA polymerase</fullName>
        <ecNumber evidence="1">2.7.7.49</ecNumber>
    </recommendedName>
</protein>